<name>A0A9J6PMY5_9GAMM</name>
<evidence type="ECO:0000313" key="1">
    <source>
        <dbReference type="EMBL" id="MCU5777779.1"/>
    </source>
</evidence>
<protein>
    <submittedName>
        <fullName evidence="1">Uncharacterized protein</fullName>
    </submittedName>
</protein>
<dbReference type="Proteomes" id="UP001064262">
    <property type="component" value="Unassembled WGS sequence"/>
</dbReference>
<dbReference type="EMBL" id="JAODIM010000039">
    <property type="protein sequence ID" value="MCU5777779.1"/>
    <property type="molecule type" value="Genomic_DNA"/>
</dbReference>
<comment type="caution">
    <text evidence="1">The sequence shown here is derived from an EMBL/GenBank/DDBJ whole genome shotgun (WGS) entry which is preliminary data.</text>
</comment>
<proteinExistence type="predicted"/>
<evidence type="ECO:0000313" key="2">
    <source>
        <dbReference type="Proteomes" id="UP001064262"/>
    </source>
</evidence>
<accession>A0A9J6PMY5</accession>
<keyword evidence="2" id="KW-1185">Reference proteome</keyword>
<dbReference type="RefSeq" id="WP_267143178.1">
    <property type="nucleotide sequence ID" value="NZ_JAODIL010000075.1"/>
</dbReference>
<organism evidence="1 2">
    <name type="scientific">Winslowiella arboricola</name>
    <dbReference type="NCBI Taxonomy" id="2978220"/>
    <lineage>
        <taxon>Bacteria</taxon>
        <taxon>Pseudomonadati</taxon>
        <taxon>Pseudomonadota</taxon>
        <taxon>Gammaproteobacteria</taxon>
        <taxon>Enterobacterales</taxon>
        <taxon>Erwiniaceae</taxon>
        <taxon>Winslowiella</taxon>
    </lineage>
</organism>
<dbReference type="AlphaFoldDB" id="A0A9J6PMY5"/>
<gene>
    <name evidence="1" type="ORF">N5923_09770</name>
</gene>
<reference evidence="1" key="1">
    <citation type="submission" date="2022-09" db="EMBL/GenBank/DDBJ databases">
        <title>Winslowiella arboricola sp. nov., isolated from bleeding cankers on broadleaf hosts.</title>
        <authorList>
            <person name="Brady C."/>
            <person name="Kaur S."/>
            <person name="Crampton B."/>
            <person name="Maddock D."/>
            <person name="Arnold D."/>
            <person name="Denman S."/>
        </authorList>
    </citation>
    <scope>NUCLEOTIDE SEQUENCE</scope>
    <source>
        <strain evidence="1">BAC 15a-03b</strain>
    </source>
</reference>
<sequence>MVGDYDPGIVNLQMHWEGLGYVEVFDPAIHSKADYPLVKDSNSVAGSSPEYTGLYHARVLSDGSDDPLVIVTFKGVVIPQQQYDAAVIESLITHDVMFLPVGPLKGNPQAKKKQRIFVCSVIENTEINPILSESSTNYPNSGCIISSIMEIYDIK</sequence>